<dbReference type="OrthoDB" id="5581181at2759"/>
<dbReference type="GeneID" id="37041832"/>
<dbReference type="Proteomes" id="UP000245768">
    <property type="component" value="Unassembled WGS sequence"/>
</dbReference>
<dbReference type="RefSeq" id="XP_025378417.1">
    <property type="nucleotide sequence ID" value="XM_025519916.1"/>
</dbReference>
<dbReference type="AlphaFoldDB" id="A0A316YPL3"/>
<evidence type="ECO:0000313" key="5">
    <source>
        <dbReference type="Proteomes" id="UP000245768"/>
    </source>
</evidence>
<dbReference type="STRING" id="215250.A0A316YPL3"/>
<dbReference type="GO" id="GO:0070979">
    <property type="term" value="P:protein K11-linked ubiquitination"/>
    <property type="evidence" value="ECO:0007669"/>
    <property type="project" value="TreeGrafter"/>
</dbReference>
<dbReference type="PANTHER" id="PTHR45957:SF1">
    <property type="entry name" value="ANAPHASE-PROMOTING COMPLEX SUBUNIT 2"/>
    <property type="match status" value="1"/>
</dbReference>
<dbReference type="Gene3D" id="3.30.230.130">
    <property type="entry name" value="Cullin, Chain C, Domain 2"/>
    <property type="match status" value="1"/>
</dbReference>
<feature type="domain" description="Cullin family profile" evidence="3">
    <location>
        <begin position="353"/>
        <end position="611"/>
    </location>
</feature>
<dbReference type="SUPFAM" id="SSF75632">
    <property type="entry name" value="Cullin homology domain"/>
    <property type="match status" value="1"/>
</dbReference>
<dbReference type="EMBL" id="KZ819635">
    <property type="protein sequence ID" value="PWN91219.1"/>
    <property type="molecule type" value="Genomic_DNA"/>
</dbReference>
<organism evidence="4 5">
    <name type="scientific">Acaromyces ingoldii</name>
    <dbReference type="NCBI Taxonomy" id="215250"/>
    <lineage>
        <taxon>Eukaryota</taxon>
        <taxon>Fungi</taxon>
        <taxon>Dikarya</taxon>
        <taxon>Basidiomycota</taxon>
        <taxon>Ustilaginomycotina</taxon>
        <taxon>Exobasidiomycetes</taxon>
        <taxon>Exobasidiales</taxon>
        <taxon>Cryptobasidiaceae</taxon>
        <taxon>Acaromyces</taxon>
    </lineage>
</organism>
<name>A0A316YPL3_9BASI</name>
<dbReference type="PANTHER" id="PTHR45957">
    <property type="entry name" value="ANAPHASE-PROMOTING COMPLEX SUBUNIT 2"/>
    <property type="match status" value="1"/>
</dbReference>
<dbReference type="PROSITE" id="PS50069">
    <property type="entry name" value="CULLIN_2"/>
    <property type="match status" value="1"/>
</dbReference>
<feature type="compositionally biased region" description="Basic and acidic residues" evidence="2">
    <location>
        <begin position="420"/>
        <end position="429"/>
    </location>
</feature>
<sequence length="636" mass="70367">MRRFVEACFRRPRDHSEGAQQCRDVLYQLGMGDLMYRFISQAAGNLVRSVVQAGPDQGRDYDEVADLARILIEYTCEAFPILDDWIRSKIMPLVVHWLAPWADIDRVLSLDAGLCPDAKLLHQVQSLLESLQEKMSVCLGRLRSKQLFDIVVDFPHSGPALEDLRRCIAVEADIKRAISRDLDGFLQARLLHPGASTKSILQVYTHLIRALRLADPSGVVLSHVIGPVRAYLRRRPDTVPIIVSSLLGQSQDFTLLSDMMRDPGQGSSAPAPTSADLSAMYDEEHPAHPADALVVDLSQQQHHHQHHHHHHNHHLYGGITQRSIMVPIDDPDWAPRPIDAGPDYRQSRKSDVIAMIISIFDDEAGFVEALERSTAEQIIKVENYDARNEYEINENLKRRFGDASLGKCDTIIKDVKKSQRYDRSIHDGHSQAQAQAQAGEGKEEQGALAALHPLIISRQFWPDLEEEGAAARNASASTMFAKMSQSAPPAAASSSSKASALAASLSLDAAPPGGARLKMPGQFLEAQERYVEKFKEVADMKTLRWMSARGRIRLELEMDDGRCIEEDVVPLQAAVLECVNNASDSGARPEEIARELECDARAVGEALAFWAAKGILGEVPGQAGMYRVFDGQALPS</sequence>
<keyword evidence="5" id="KW-1185">Reference proteome</keyword>
<reference evidence="4 5" key="1">
    <citation type="journal article" date="2018" name="Mol. Biol. Evol.">
        <title>Broad Genomic Sampling Reveals a Smut Pathogenic Ancestry of the Fungal Clade Ustilaginomycotina.</title>
        <authorList>
            <person name="Kijpornyongpan T."/>
            <person name="Mondo S.J."/>
            <person name="Barry K."/>
            <person name="Sandor L."/>
            <person name="Lee J."/>
            <person name="Lipzen A."/>
            <person name="Pangilinan J."/>
            <person name="LaButti K."/>
            <person name="Hainaut M."/>
            <person name="Henrissat B."/>
            <person name="Grigoriev I.V."/>
            <person name="Spatafora J.W."/>
            <person name="Aime M.C."/>
        </authorList>
    </citation>
    <scope>NUCLEOTIDE SEQUENCE [LARGE SCALE GENOMIC DNA]</scope>
    <source>
        <strain evidence="4 5">MCA 4198</strain>
    </source>
</reference>
<comment type="similarity">
    <text evidence="1">Belongs to the cullin family.</text>
</comment>
<evidence type="ECO:0000313" key="4">
    <source>
        <dbReference type="EMBL" id="PWN91219.1"/>
    </source>
</evidence>
<dbReference type="InterPro" id="IPR016158">
    <property type="entry name" value="Cullin_homology"/>
</dbReference>
<evidence type="ECO:0000259" key="3">
    <source>
        <dbReference type="PROSITE" id="PS50069"/>
    </source>
</evidence>
<gene>
    <name evidence="4" type="ORF">FA10DRAFT_258640</name>
</gene>
<evidence type="ECO:0000256" key="1">
    <source>
        <dbReference type="PROSITE-ProRule" id="PRU00330"/>
    </source>
</evidence>
<feature type="region of interest" description="Disordered" evidence="2">
    <location>
        <begin position="420"/>
        <end position="443"/>
    </location>
</feature>
<protein>
    <recommendedName>
        <fullName evidence="3">Cullin family profile domain-containing protein</fullName>
    </recommendedName>
</protein>
<dbReference type="GO" id="GO:0005680">
    <property type="term" value="C:anaphase-promoting complex"/>
    <property type="evidence" value="ECO:0007669"/>
    <property type="project" value="TreeGrafter"/>
</dbReference>
<proteinExistence type="inferred from homology"/>
<dbReference type="Pfam" id="PF25773">
    <property type="entry name" value="TPR_ANAPC2"/>
    <property type="match status" value="1"/>
</dbReference>
<dbReference type="InterPro" id="IPR057975">
    <property type="entry name" value="TPR_ANAPC2"/>
</dbReference>
<dbReference type="InParanoid" id="A0A316YPL3"/>
<dbReference type="GO" id="GO:0007091">
    <property type="term" value="P:metaphase/anaphase transition of mitotic cell cycle"/>
    <property type="evidence" value="ECO:0007669"/>
    <property type="project" value="TreeGrafter"/>
</dbReference>
<evidence type="ECO:0000256" key="2">
    <source>
        <dbReference type="SAM" id="MobiDB-lite"/>
    </source>
</evidence>
<dbReference type="InterPro" id="IPR044554">
    <property type="entry name" value="ANAPC2"/>
</dbReference>
<dbReference type="InterPro" id="IPR036317">
    <property type="entry name" value="Cullin_homology_sf"/>
</dbReference>
<accession>A0A316YPL3</accession>